<dbReference type="GeneID" id="56305370"/>
<dbReference type="Proteomes" id="UP000314285">
    <property type="component" value="Unassembled WGS sequence"/>
</dbReference>
<organism evidence="1 2">
    <name type="scientific">Acinetobacter radioresistens</name>
    <dbReference type="NCBI Taxonomy" id="40216"/>
    <lineage>
        <taxon>Bacteria</taxon>
        <taxon>Pseudomonadati</taxon>
        <taxon>Pseudomonadota</taxon>
        <taxon>Gammaproteobacteria</taxon>
        <taxon>Moraxellales</taxon>
        <taxon>Moraxellaceae</taxon>
        <taxon>Acinetobacter</taxon>
    </lineage>
</organism>
<proteinExistence type="predicted"/>
<accession>A0A2T1IXI5</accession>
<dbReference type="EMBL" id="VFBM01000001">
    <property type="protein sequence ID" value="TNX94188.1"/>
    <property type="molecule type" value="Genomic_DNA"/>
</dbReference>
<evidence type="ECO:0000313" key="2">
    <source>
        <dbReference type="Proteomes" id="UP000314285"/>
    </source>
</evidence>
<sequence>MQSNTSKTMFYSLLFAIGGAPTLAMWMIYIQTNGALEQHWTTLLALSFVLAAIIAPLILIQNFYILWKRKKVDIEDKIEPIAHFYFVLDLVCLVSWILISFL</sequence>
<dbReference type="STRING" id="40216.GCA_001917365_00453"/>
<dbReference type="RefSeq" id="WP_005014961.1">
    <property type="nucleotide sequence ID" value="NZ_BKHE01000058.1"/>
</dbReference>
<evidence type="ECO:0000313" key="1">
    <source>
        <dbReference type="EMBL" id="TNX94188.1"/>
    </source>
</evidence>
<reference evidence="1 2" key="1">
    <citation type="submission" date="2019-06" db="EMBL/GenBank/DDBJ databases">
        <title>Genome of Acinetobacter radioresistens APH1, a phenol degrading strain.</title>
        <authorList>
            <person name="Liu Y."/>
        </authorList>
    </citation>
    <scope>NUCLEOTIDE SEQUENCE [LARGE SCALE GENOMIC DNA]</scope>
    <source>
        <strain evidence="1 2">APH1</strain>
    </source>
</reference>
<evidence type="ECO:0008006" key="3">
    <source>
        <dbReference type="Google" id="ProtNLM"/>
    </source>
</evidence>
<gene>
    <name evidence="1" type="ORF">FHY67_01620</name>
</gene>
<dbReference type="KEGG" id="arj:DOM24_04645"/>
<protein>
    <recommendedName>
        <fullName evidence="3">DUF1705 domain-containing protein</fullName>
    </recommendedName>
</protein>
<dbReference type="AlphaFoldDB" id="A0A2T1IXI5"/>
<comment type="caution">
    <text evidence="1">The sequence shown here is derived from an EMBL/GenBank/DDBJ whole genome shotgun (WGS) entry which is preliminary data.</text>
</comment>
<name>A0A2T1IXI5_ACIRA</name>